<dbReference type="Pfam" id="PF00589">
    <property type="entry name" value="Phage_integrase"/>
    <property type="match status" value="1"/>
</dbReference>
<protein>
    <submittedName>
        <fullName evidence="7">Integrase/recombinase XerD</fullName>
    </submittedName>
</protein>
<dbReference type="RefSeq" id="WP_307237320.1">
    <property type="nucleotide sequence ID" value="NZ_JAUSVF010000007.1"/>
</dbReference>
<evidence type="ECO:0000256" key="3">
    <source>
        <dbReference type="ARBA" id="ARBA00023125"/>
    </source>
</evidence>
<organism evidence="7 8">
    <name type="scientific">Pararhizobium capsulatum DSM 1112</name>
    <dbReference type="NCBI Taxonomy" id="1121113"/>
    <lineage>
        <taxon>Bacteria</taxon>
        <taxon>Pseudomonadati</taxon>
        <taxon>Pseudomonadota</taxon>
        <taxon>Alphaproteobacteria</taxon>
        <taxon>Hyphomicrobiales</taxon>
        <taxon>Rhizobiaceae</taxon>
        <taxon>Rhizobium/Agrobacterium group</taxon>
        <taxon>Pararhizobium</taxon>
    </lineage>
</organism>
<dbReference type="InterPro" id="IPR011010">
    <property type="entry name" value="DNA_brk_join_enz"/>
</dbReference>
<evidence type="ECO:0000256" key="5">
    <source>
        <dbReference type="SAM" id="MobiDB-lite"/>
    </source>
</evidence>
<dbReference type="EMBL" id="JAUSVF010000007">
    <property type="protein sequence ID" value="MDQ0324028.1"/>
    <property type="molecule type" value="Genomic_DNA"/>
</dbReference>
<dbReference type="Gene3D" id="1.10.443.10">
    <property type="entry name" value="Intergrase catalytic core"/>
    <property type="match status" value="1"/>
</dbReference>
<sequence>MATKFPPRSEWAKYNKKTPKRRATHRGPLGKAKVLTPEQFDMAAERAPIDNVFGTRDRLFVLLSRFCGLRAREIATLHVHDVTDATGELLDHISVSKRGAKYGKERTVRMRPELIEALRDYLEQTAITDGPIFWSQRGIPASSNLVQKQLKRLYTICGFKGARSHSGRRYAITTMAQHANTVGASLEDVRIFAGHSRITTTGSYIEESPFAAKMINFL</sequence>
<evidence type="ECO:0000313" key="8">
    <source>
        <dbReference type="Proteomes" id="UP001230207"/>
    </source>
</evidence>
<dbReference type="Proteomes" id="UP001230207">
    <property type="component" value="Unassembled WGS sequence"/>
</dbReference>
<comment type="caution">
    <text evidence="7">The sequence shown here is derived from an EMBL/GenBank/DDBJ whole genome shotgun (WGS) entry which is preliminary data.</text>
</comment>
<keyword evidence="2" id="KW-0229">DNA integration</keyword>
<dbReference type="CDD" id="cd00397">
    <property type="entry name" value="DNA_BRE_C"/>
    <property type="match status" value="1"/>
</dbReference>
<dbReference type="PROSITE" id="PS51898">
    <property type="entry name" value="TYR_RECOMBINASE"/>
    <property type="match status" value="1"/>
</dbReference>
<keyword evidence="8" id="KW-1185">Reference proteome</keyword>
<keyword evidence="3" id="KW-0238">DNA-binding</keyword>
<proteinExistence type="inferred from homology"/>
<evidence type="ECO:0000313" key="7">
    <source>
        <dbReference type="EMBL" id="MDQ0324028.1"/>
    </source>
</evidence>
<keyword evidence="4" id="KW-0233">DNA recombination</keyword>
<feature type="domain" description="Tyr recombinase" evidence="6">
    <location>
        <begin position="30"/>
        <end position="218"/>
    </location>
</feature>
<dbReference type="PANTHER" id="PTHR30349:SF41">
    <property type="entry name" value="INTEGRASE_RECOMBINASE PROTEIN MJ0367-RELATED"/>
    <property type="match status" value="1"/>
</dbReference>
<evidence type="ECO:0000256" key="1">
    <source>
        <dbReference type="ARBA" id="ARBA00008857"/>
    </source>
</evidence>
<accession>A0ABU0C0H3</accession>
<dbReference type="PANTHER" id="PTHR30349">
    <property type="entry name" value="PHAGE INTEGRASE-RELATED"/>
    <property type="match status" value="1"/>
</dbReference>
<evidence type="ECO:0000256" key="4">
    <source>
        <dbReference type="ARBA" id="ARBA00023172"/>
    </source>
</evidence>
<feature type="compositionally biased region" description="Basic residues" evidence="5">
    <location>
        <begin position="14"/>
        <end position="25"/>
    </location>
</feature>
<dbReference type="InterPro" id="IPR050090">
    <property type="entry name" value="Tyrosine_recombinase_XerCD"/>
</dbReference>
<dbReference type="InterPro" id="IPR013762">
    <property type="entry name" value="Integrase-like_cat_sf"/>
</dbReference>
<dbReference type="SUPFAM" id="SSF56349">
    <property type="entry name" value="DNA breaking-rejoining enzymes"/>
    <property type="match status" value="1"/>
</dbReference>
<comment type="similarity">
    <text evidence="1">Belongs to the 'phage' integrase family.</text>
</comment>
<dbReference type="InterPro" id="IPR002104">
    <property type="entry name" value="Integrase_catalytic"/>
</dbReference>
<gene>
    <name evidence="7" type="ORF">QO002_006235</name>
</gene>
<feature type="region of interest" description="Disordered" evidence="5">
    <location>
        <begin position="1"/>
        <end position="28"/>
    </location>
</feature>
<name>A0ABU0C0H3_9HYPH</name>
<reference evidence="7 8" key="1">
    <citation type="submission" date="2023-07" db="EMBL/GenBank/DDBJ databases">
        <title>Genomic Encyclopedia of Type Strains, Phase IV (KMG-IV): sequencing the most valuable type-strain genomes for metagenomic binning, comparative biology and taxonomic classification.</title>
        <authorList>
            <person name="Goeker M."/>
        </authorList>
    </citation>
    <scope>NUCLEOTIDE SEQUENCE [LARGE SCALE GENOMIC DNA]</scope>
    <source>
        <strain evidence="7 8">DSM 1112</strain>
    </source>
</reference>
<evidence type="ECO:0000259" key="6">
    <source>
        <dbReference type="PROSITE" id="PS51898"/>
    </source>
</evidence>
<evidence type="ECO:0000256" key="2">
    <source>
        <dbReference type="ARBA" id="ARBA00022908"/>
    </source>
</evidence>